<dbReference type="PROSITE" id="PS50020">
    <property type="entry name" value="WW_DOMAIN_2"/>
    <property type="match status" value="1"/>
</dbReference>
<feature type="domain" description="WW" evidence="1">
    <location>
        <begin position="332"/>
        <end position="366"/>
    </location>
</feature>
<dbReference type="SMART" id="SM00456">
    <property type="entry name" value="WW"/>
    <property type="match status" value="1"/>
</dbReference>
<accession>A0A6D2IGK3</accession>
<sequence length="386" mass="42630">MLAHMSCGSGLGIDDGHFTGIDDGCNSQVPKLNDCDAAQIRKSRIVSRIYVEGYDTSLSGYDFVASMRGHFSSCGEVVHVYIPGYTGYIEGTTLNRFSLIYLRGEGAEEKALKLSGSYSSRGHKLVVEPYPFHAKHLDHKFAPTRYEDNIQHHTILVGGYDTGLPLEHVERYLYEQLSKCGRVMIAICEDGEGFVYSNAYVTLVGIDAVEKLLKLSGSDEEGWESLKFSRFDCPDKDGEAGACNMRPDCPLDPYSSYSTPVMALASLAPEDPNLPKPPCMTSLLPRPWIYRKDSGSGTGYGCILNTATGDEVEVPPYLLEPASRICYAPEDPNLPKPWKGLVDTSTGYGYFWNTETNVTQYEIPYSSASLLGLIHSSVYQRKFLHG</sequence>
<gene>
    <name evidence="2" type="ORF">MERR_LOCUS11382</name>
</gene>
<evidence type="ECO:0000313" key="3">
    <source>
        <dbReference type="Proteomes" id="UP000467841"/>
    </source>
</evidence>
<reference evidence="2" key="1">
    <citation type="submission" date="2020-01" db="EMBL/GenBank/DDBJ databases">
        <authorList>
            <person name="Mishra B."/>
        </authorList>
    </citation>
    <scope>NUCLEOTIDE SEQUENCE [LARGE SCALE GENOMIC DNA]</scope>
</reference>
<name>A0A6D2IGK3_9BRAS</name>
<keyword evidence="3" id="KW-1185">Reference proteome</keyword>
<dbReference type="InterPro" id="IPR036020">
    <property type="entry name" value="WW_dom_sf"/>
</dbReference>
<dbReference type="OrthoDB" id="196131at2759"/>
<protein>
    <recommendedName>
        <fullName evidence="1">WW domain-containing protein</fullName>
    </recommendedName>
</protein>
<proteinExistence type="predicted"/>
<dbReference type="SUPFAM" id="SSF51045">
    <property type="entry name" value="WW domain"/>
    <property type="match status" value="1"/>
</dbReference>
<dbReference type="PROSITE" id="PS01159">
    <property type="entry name" value="WW_DOMAIN_1"/>
    <property type="match status" value="1"/>
</dbReference>
<dbReference type="Proteomes" id="UP000467841">
    <property type="component" value="Unassembled WGS sequence"/>
</dbReference>
<dbReference type="CDD" id="cd00201">
    <property type="entry name" value="WW"/>
    <property type="match status" value="1"/>
</dbReference>
<dbReference type="AlphaFoldDB" id="A0A6D2IGK3"/>
<comment type="caution">
    <text evidence="2">The sequence shown here is derived from an EMBL/GenBank/DDBJ whole genome shotgun (WGS) entry which is preliminary data.</text>
</comment>
<evidence type="ECO:0000259" key="1">
    <source>
        <dbReference type="PROSITE" id="PS50020"/>
    </source>
</evidence>
<dbReference type="InterPro" id="IPR001202">
    <property type="entry name" value="WW_dom"/>
</dbReference>
<dbReference type="Gene3D" id="2.20.70.10">
    <property type="match status" value="1"/>
</dbReference>
<evidence type="ECO:0000313" key="2">
    <source>
        <dbReference type="EMBL" id="CAA7024147.1"/>
    </source>
</evidence>
<dbReference type="EMBL" id="CACVBM020000876">
    <property type="protein sequence ID" value="CAA7024147.1"/>
    <property type="molecule type" value="Genomic_DNA"/>
</dbReference>
<organism evidence="2 3">
    <name type="scientific">Microthlaspi erraticum</name>
    <dbReference type="NCBI Taxonomy" id="1685480"/>
    <lineage>
        <taxon>Eukaryota</taxon>
        <taxon>Viridiplantae</taxon>
        <taxon>Streptophyta</taxon>
        <taxon>Embryophyta</taxon>
        <taxon>Tracheophyta</taxon>
        <taxon>Spermatophyta</taxon>
        <taxon>Magnoliopsida</taxon>
        <taxon>eudicotyledons</taxon>
        <taxon>Gunneridae</taxon>
        <taxon>Pentapetalae</taxon>
        <taxon>rosids</taxon>
        <taxon>malvids</taxon>
        <taxon>Brassicales</taxon>
        <taxon>Brassicaceae</taxon>
        <taxon>Coluteocarpeae</taxon>
        <taxon>Microthlaspi</taxon>
    </lineage>
</organism>